<keyword evidence="1" id="KW-0433">Leucine-rich repeat</keyword>
<keyword evidence="4" id="KW-0520">NAD</keyword>
<dbReference type="Gene3D" id="3.40.50.10140">
    <property type="entry name" value="Toll/interleukin-1 receptor homology (TIR) domain"/>
    <property type="match status" value="1"/>
</dbReference>
<dbReference type="GO" id="GO:0043531">
    <property type="term" value="F:ADP binding"/>
    <property type="evidence" value="ECO:0007669"/>
    <property type="project" value="InterPro"/>
</dbReference>
<reference evidence="6" key="1">
    <citation type="journal article" date="2023" name="Plant J.">
        <title>The genome of the king protea, Protea cynaroides.</title>
        <authorList>
            <person name="Chang J."/>
            <person name="Duong T.A."/>
            <person name="Schoeman C."/>
            <person name="Ma X."/>
            <person name="Roodt D."/>
            <person name="Barker N."/>
            <person name="Li Z."/>
            <person name="Van de Peer Y."/>
            <person name="Mizrachi E."/>
        </authorList>
    </citation>
    <scope>NUCLEOTIDE SEQUENCE</scope>
    <source>
        <tissue evidence="6">Young leaves</tissue>
    </source>
</reference>
<dbReference type="Pfam" id="PF01582">
    <property type="entry name" value="TIR"/>
    <property type="match status" value="1"/>
</dbReference>
<dbReference type="InterPro" id="IPR000157">
    <property type="entry name" value="TIR_dom"/>
</dbReference>
<dbReference type="Gene3D" id="3.80.10.10">
    <property type="entry name" value="Ribonuclease Inhibitor"/>
    <property type="match status" value="4"/>
</dbReference>
<dbReference type="OrthoDB" id="1936883at2759"/>
<dbReference type="InterPro" id="IPR002182">
    <property type="entry name" value="NB-ARC"/>
</dbReference>
<dbReference type="Pfam" id="PF23282">
    <property type="entry name" value="WHD_ROQ1"/>
    <property type="match status" value="1"/>
</dbReference>
<dbReference type="SUPFAM" id="SSF52540">
    <property type="entry name" value="P-loop containing nucleoside triphosphate hydrolases"/>
    <property type="match status" value="1"/>
</dbReference>
<dbReference type="PRINTS" id="PR00364">
    <property type="entry name" value="DISEASERSIST"/>
</dbReference>
<dbReference type="PANTHER" id="PTHR11017">
    <property type="entry name" value="LEUCINE-RICH REPEAT-CONTAINING PROTEIN"/>
    <property type="match status" value="1"/>
</dbReference>
<dbReference type="GO" id="GO:0007165">
    <property type="term" value="P:signal transduction"/>
    <property type="evidence" value="ECO:0007669"/>
    <property type="project" value="InterPro"/>
</dbReference>
<dbReference type="SUPFAM" id="SSF52058">
    <property type="entry name" value="L domain-like"/>
    <property type="match status" value="2"/>
</dbReference>
<evidence type="ECO:0000256" key="3">
    <source>
        <dbReference type="ARBA" id="ARBA00022821"/>
    </source>
</evidence>
<dbReference type="InterPro" id="IPR035897">
    <property type="entry name" value="Toll_tir_struct_dom_sf"/>
</dbReference>
<dbReference type="PANTHER" id="PTHR11017:SF570">
    <property type="entry name" value="DISEASE RESISTANCE PROTEIN (TIR-NBS CLASS)-RELATED"/>
    <property type="match status" value="1"/>
</dbReference>
<dbReference type="PROSITE" id="PS50104">
    <property type="entry name" value="TIR"/>
    <property type="match status" value="1"/>
</dbReference>
<evidence type="ECO:0000256" key="1">
    <source>
        <dbReference type="ARBA" id="ARBA00022614"/>
    </source>
</evidence>
<name>A0A9Q0H4S5_9MAGN</name>
<keyword evidence="7" id="KW-1185">Reference proteome</keyword>
<dbReference type="SMART" id="SM00255">
    <property type="entry name" value="TIR"/>
    <property type="match status" value="1"/>
</dbReference>
<dbReference type="Pfam" id="PF00931">
    <property type="entry name" value="NB-ARC"/>
    <property type="match status" value="1"/>
</dbReference>
<dbReference type="Proteomes" id="UP001141806">
    <property type="component" value="Unassembled WGS sequence"/>
</dbReference>
<keyword evidence="3" id="KW-0611">Plant defense</keyword>
<keyword evidence="2" id="KW-0677">Repeat</keyword>
<dbReference type="InterPro" id="IPR058192">
    <property type="entry name" value="WHD_ROQ1-like"/>
</dbReference>
<accession>A0A9Q0H4S5</accession>
<dbReference type="InterPro" id="IPR042197">
    <property type="entry name" value="Apaf_helical"/>
</dbReference>
<dbReference type="FunFam" id="3.40.50.10140:FF:000007">
    <property type="entry name" value="Disease resistance protein (TIR-NBS-LRR class)"/>
    <property type="match status" value="1"/>
</dbReference>
<evidence type="ECO:0000313" key="7">
    <source>
        <dbReference type="Proteomes" id="UP001141806"/>
    </source>
</evidence>
<dbReference type="GO" id="GO:0051707">
    <property type="term" value="P:response to other organism"/>
    <property type="evidence" value="ECO:0007669"/>
    <property type="project" value="UniProtKB-ARBA"/>
</dbReference>
<evidence type="ECO:0000256" key="2">
    <source>
        <dbReference type="ARBA" id="ARBA00022737"/>
    </source>
</evidence>
<dbReference type="GO" id="GO:0006952">
    <property type="term" value="P:defense response"/>
    <property type="evidence" value="ECO:0007669"/>
    <property type="project" value="UniProtKB-KW"/>
</dbReference>
<gene>
    <name evidence="6" type="ORF">NE237_026315</name>
</gene>
<comment type="caution">
    <text evidence="6">The sequence shown here is derived from an EMBL/GenBank/DDBJ whole genome shotgun (WGS) entry which is preliminary data.</text>
</comment>
<dbReference type="SUPFAM" id="SSF52200">
    <property type="entry name" value="Toll/Interleukin receptor TIR domain"/>
    <property type="match status" value="1"/>
</dbReference>
<dbReference type="EMBL" id="JAMYWD010000010">
    <property type="protein sequence ID" value="KAJ4959204.1"/>
    <property type="molecule type" value="Genomic_DNA"/>
</dbReference>
<evidence type="ECO:0000259" key="5">
    <source>
        <dbReference type="PROSITE" id="PS50104"/>
    </source>
</evidence>
<dbReference type="InterPro" id="IPR055414">
    <property type="entry name" value="LRR_R13L4/SHOC2-like"/>
</dbReference>
<evidence type="ECO:0000256" key="4">
    <source>
        <dbReference type="ARBA" id="ARBA00023027"/>
    </source>
</evidence>
<dbReference type="Pfam" id="PF13306">
    <property type="entry name" value="LRR_5"/>
    <property type="match status" value="1"/>
</dbReference>
<evidence type="ECO:0000313" key="6">
    <source>
        <dbReference type="EMBL" id="KAJ4959204.1"/>
    </source>
</evidence>
<protein>
    <recommendedName>
        <fullName evidence="5">TIR domain-containing protein</fullName>
    </recommendedName>
</protein>
<sequence length="1187" mass="134875">MYTAVGKNDTTSTGKDFEVFLSFRGKDTRTNFTDHLYHALLKIGIHTFRDNEELHIGEKIDPALRSAIHQSKIAIPIFSKNYASSKWCLHELVEIVESWKQGQIIVMPVFYHVAPADVRYQIGSYEKVFQNHEKKFDCETVKGWKEALKEIADMKGWDQKDVDGHEGKLIQSIIKNVWSELKKKPLNVSDKLVGIHSHIEEVMKLLNVESQDTRIRVVGIHGFGGIGKTTIARSVYNIVYHRFEGCSFVADARETFRTRGPVHLQSQLISDILNFEYPNITTVDQGINIIKQRLSNKKVLIVLDDVDQNAHLNKVIKERDWFGFGSRIIITTRDRHILDVYGVDGTYEPKEMDLNHSLQLFSKHAFKKDQPPKHYLALSKEVVKTTGGLPLALEVIGSSLFDRGVEPLGTDMVQNIDRKKLVWKDMLEMLKKSPEGEVQKRLKISYEKLRYVEQQMFLDIACFFIGMDKNIVCYIWQGCGFSPYWGIDVLVQKSLVKIDDNNELRMHDQLRDLGREIIRQENLQEPGERSRLWLQQEVLDVLSTQTGTKKVEGLCITNAKYHRGGRDLRSEEFALMTKLRLLKLDYSRFVGNMVQPFSELRWLSWKGCPAQFSPTNLKKLVVLDLSDSDITESWMGWNCIKVAKTLKVLNLRKCWKLSGTPDFSANQQLEVLILEHCTALATIESIHHLKRLVSLNLKNCKKLTYFPTSICEMSSLKKLDIRDTKIYQFPEKLGCLEALTELHVCPCNVSLLDCSSRLQLPNSIGNLRNLKILSAQYCNIQQGEIIDAIGKLSSLESLHLVGNPFHSLPATISGLSLLQKLYLYSCKNLQSLPKLPSSLISLDVGKCKNLREISGFSDMRNIEKISLDSCDKLTKIESLEGLDSLQQLMIEQCGSLRKLPKLRDLKKLKSLHLSMVGLYKIKSLEELFSLEKLLIQYCHLLRKVPNLSDSINLVFIGIRYCNGLYELEGLEGLGSLEKLIIENCPSLRKIPYLSSSKNLVCIKIEWCDELSEIEGFEGLYSLEKLTIVGCLLLRKIPNLSDLKNIVSIDISFCYELSDIEGLEDLKGLIRFDLSDCESITRLPDLSKLKSLKYLLLSGLTMLLEIGCLEGLESLEELKISEAPSLKVLPNISTLKNLKELELTSCGKLSEIPSVDKLKSLVLLNVSGCIAMKLPDLSSLTKLQIFGP</sequence>
<organism evidence="6 7">
    <name type="scientific">Protea cynaroides</name>
    <dbReference type="NCBI Taxonomy" id="273540"/>
    <lineage>
        <taxon>Eukaryota</taxon>
        <taxon>Viridiplantae</taxon>
        <taxon>Streptophyta</taxon>
        <taxon>Embryophyta</taxon>
        <taxon>Tracheophyta</taxon>
        <taxon>Spermatophyta</taxon>
        <taxon>Magnoliopsida</taxon>
        <taxon>Proteales</taxon>
        <taxon>Proteaceae</taxon>
        <taxon>Protea</taxon>
    </lineage>
</organism>
<proteinExistence type="predicted"/>
<dbReference type="InterPro" id="IPR027417">
    <property type="entry name" value="P-loop_NTPase"/>
</dbReference>
<dbReference type="InterPro" id="IPR032675">
    <property type="entry name" value="LRR_dom_sf"/>
</dbReference>
<dbReference type="InterPro" id="IPR044974">
    <property type="entry name" value="Disease_R_plants"/>
</dbReference>
<dbReference type="AlphaFoldDB" id="A0A9Q0H4S5"/>
<dbReference type="Gene3D" id="3.40.50.300">
    <property type="entry name" value="P-loop containing nucleotide triphosphate hydrolases"/>
    <property type="match status" value="1"/>
</dbReference>
<dbReference type="Gene3D" id="1.10.8.430">
    <property type="entry name" value="Helical domain of apoptotic protease-activating factors"/>
    <property type="match status" value="1"/>
</dbReference>
<feature type="domain" description="TIR" evidence="5">
    <location>
        <begin position="15"/>
        <end position="181"/>
    </location>
</feature>
<dbReference type="InterPro" id="IPR026906">
    <property type="entry name" value="LRR_5"/>
</dbReference>
<dbReference type="Pfam" id="PF23598">
    <property type="entry name" value="LRR_14"/>
    <property type="match status" value="1"/>
</dbReference>